<organism evidence="1 2">
    <name type="scientific">Rhodopirellula baltica (strain DSM 10527 / NCIMB 13988 / SH1)</name>
    <dbReference type="NCBI Taxonomy" id="243090"/>
    <lineage>
        <taxon>Bacteria</taxon>
        <taxon>Pseudomonadati</taxon>
        <taxon>Planctomycetota</taxon>
        <taxon>Planctomycetia</taxon>
        <taxon>Pirellulales</taxon>
        <taxon>Pirellulaceae</taxon>
        <taxon>Rhodopirellula</taxon>
    </lineage>
</organism>
<keyword evidence="2" id="KW-1185">Reference proteome</keyword>
<dbReference type="EnsemblBacteria" id="CAD71906">
    <property type="protein sequence ID" value="CAD71906"/>
    <property type="gene ID" value="RB1105"/>
</dbReference>
<reference evidence="1 2" key="1">
    <citation type="journal article" date="2003" name="Proc. Natl. Acad. Sci. U.S.A.">
        <title>Complete genome sequence of the marine planctomycete Pirellula sp. strain 1.</title>
        <authorList>
            <person name="Gloeckner F.O."/>
            <person name="Kube M."/>
            <person name="Bauer M."/>
            <person name="Teeling H."/>
            <person name="Lombardot T."/>
            <person name="Ludwig W."/>
            <person name="Gade D."/>
            <person name="Beck A."/>
            <person name="Borzym K."/>
            <person name="Heitmann K."/>
            <person name="Rabus R."/>
            <person name="Schlesner H."/>
            <person name="Amann R."/>
            <person name="Reinhardt R."/>
        </authorList>
    </citation>
    <scope>NUCLEOTIDE SEQUENCE [LARGE SCALE GENOMIC DNA]</scope>
    <source>
        <strain evidence="2">DSM 10527 / NCIMB 13988 / SH1</strain>
    </source>
</reference>
<evidence type="ECO:0000313" key="1">
    <source>
        <dbReference type="EMBL" id="CAD71906.1"/>
    </source>
</evidence>
<sequence>MLKKRPRAGVSDLHLVLGCGENYYFRAVRVKSIPGNFS</sequence>
<gene>
    <name evidence="1" type="ordered locus">RB1105</name>
</gene>
<name>Q7UXU5_RHOBA</name>
<dbReference type="EMBL" id="BX294134">
    <property type="protein sequence ID" value="CAD71906.1"/>
    <property type="molecule type" value="Genomic_DNA"/>
</dbReference>
<accession>Q7UXU5</accession>
<dbReference type="STRING" id="243090.RB1105"/>
<dbReference type="Proteomes" id="UP000001025">
    <property type="component" value="Chromosome"/>
</dbReference>
<evidence type="ECO:0000313" key="2">
    <source>
        <dbReference type="Proteomes" id="UP000001025"/>
    </source>
</evidence>
<dbReference type="HOGENOM" id="CLU_3332189_0_0_0"/>
<proteinExistence type="predicted"/>
<dbReference type="InParanoid" id="Q7UXU5"/>
<dbReference type="AlphaFoldDB" id="Q7UXU5"/>
<protein>
    <submittedName>
        <fullName evidence="1">Uncharacterized protein</fullName>
    </submittedName>
</protein>
<dbReference type="KEGG" id="rba:RB1105"/>